<dbReference type="Pfam" id="PF00583">
    <property type="entry name" value="Acetyltransf_1"/>
    <property type="match status" value="1"/>
</dbReference>
<dbReference type="InterPro" id="IPR016181">
    <property type="entry name" value="Acyl_CoA_acyltransferase"/>
</dbReference>
<dbReference type="InterPro" id="IPR000182">
    <property type="entry name" value="GNAT_dom"/>
</dbReference>
<dbReference type="GO" id="GO:0008080">
    <property type="term" value="F:N-acetyltransferase activity"/>
    <property type="evidence" value="ECO:0007669"/>
    <property type="project" value="UniProtKB-ARBA"/>
</dbReference>
<evidence type="ECO:0000259" key="3">
    <source>
        <dbReference type="PROSITE" id="PS51186"/>
    </source>
</evidence>
<keyword evidence="1 4" id="KW-0808">Transferase</keyword>
<evidence type="ECO:0000256" key="1">
    <source>
        <dbReference type="ARBA" id="ARBA00022679"/>
    </source>
</evidence>
<reference evidence="4 5" key="1">
    <citation type="submission" date="2015-09" db="EMBL/GenBank/DDBJ databases">
        <authorList>
            <consortium name="Swine Surveillance"/>
        </authorList>
    </citation>
    <scope>NUCLEOTIDE SEQUENCE [LARGE SCALE GENOMIC DNA]</scope>
    <source>
        <strain evidence="4 5">16</strain>
    </source>
</reference>
<evidence type="ECO:0000256" key="2">
    <source>
        <dbReference type="ARBA" id="ARBA00023315"/>
    </source>
</evidence>
<organism evidence="4 5">
    <name type="scientific">Prosthecodimorpha hirschii</name>
    <dbReference type="NCBI Taxonomy" id="665126"/>
    <lineage>
        <taxon>Bacteria</taxon>
        <taxon>Pseudomonadati</taxon>
        <taxon>Pseudomonadota</taxon>
        <taxon>Alphaproteobacteria</taxon>
        <taxon>Hyphomicrobiales</taxon>
        <taxon>Ancalomicrobiaceae</taxon>
        <taxon>Prosthecodimorpha</taxon>
    </lineage>
</organism>
<dbReference type="EMBL" id="LJYW01000001">
    <property type="protein sequence ID" value="KPL53281.1"/>
    <property type="molecule type" value="Genomic_DNA"/>
</dbReference>
<dbReference type="SUPFAM" id="SSF55729">
    <property type="entry name" value="Acyl-CoA N-acyltransferases (Nat)"/>
    <property type="match status" value="1"/>
</dbReference>
<dbReference type="PANTHER" id="PTHR10545">
    <property type="entry name" value="DIAMINE N-ACETYLTRANSFERASE"/>
    <property type="match status" value="1"/>
</dbReference>
<reference evidence="4 5" key="2">
    <citation type="submission" date="2015-10" db="EMBL/GenBank/DDBJ databases">
        <title>Draft Genome Sequence of Prosthecomicrobium hirschii ATCC 27832.</title>
        <authorList>
            <person name="Daniel J."/>
            <person name="Givan S.A."/>
            <person name="Brun Y.V."/>
            <person name="Brown P.J."/>
        </authorList>
    </citation>
    <scope>NUCLEOTIDE SEQUENCE [LARGE SCALE GENOMIC DNA]</scope>
    <source>
        <strain evidence="4 5">16</strain>
    </source>
</reference>
<evidence type="ECO:0000313" key="5">
    <source>
        <dbReference type="Proteomes" id="UP000048984"/>
    </source>
</evidence>
<sequence>MTTAFRLCEPRDSEALATLFEQMQAHYGVPCPPRATILADLADLPPGNRILVADTGGGIDGFAAFAALYPGPGLRKGLFLKELYVAEGRRGLGLGRGLIAALAELATAEGYGRIDWTADRDDAALLAFYDGLGARREASKLFYRLTGAALAETAGRTR</sequence>
<feature type="domain" description="N-acetyltransferase" evidence="3">
    <location>
        <begin position="3"/>
        <end position="155"/>
    </location>
</feature>
<name>A0A0N8GF43_9HYPH</name>
<gene>
    <name evidence="4" type="ORF">ABB55_14555</name>
</gene>
<evidence type="ECO:0000313" key="4">
    <source>
        <dbReference type="EMBL" id="KPL53281.1"/>
    </source>
</evidence>
<dbReference type="AlphaFoldDB" id="A0A0N8GF43"/>
<proteinExistence type="predicted"/>
<dbReference type="InterPro" id="IPR051016">
    <property type="entry name" value="Diverse_Substrate_AcTransf"/>
</dbReference>
<dbReference type="Proteomes" id="UP000048984">
    <property type="component" value="Unassembled WGS sequence"/>
</dbReference>
<dbReference type="PROSITE" id="PS51186">
    <property type="entry name" value="GNAT"/>
    <property type="match status" value="1"/>
</dbReference>
<dbReference type="PANTHER" id="PTHR10545:SF29">
    <property type="entry name" value="GH14572P-RELATED"/>
    <property type="match status" value="1"/>
</dbReference>
<dbReference type="STRING" id="665126.ABB55_14555"/>
<protein>
    <submittedName>
        <fullName evidence="4">Acetyltransferase</fullName>
    </submittedName>
</protein>
<dbReference type="Gene3D" id="3.40.630.30">
    <property type="match status" value="1"/>
</dbReference>
<keyword evidence="2" id="KW-0012">Acyltransferase</keyword>
<accession>A0A0N8GF43</accession>
<comment type="caution">
    <text evidence="4">The sequence shown here is derived from an EMBL/GenBank/DDBJ whole genome shotgun (WGS) entry which is preliminary data.</text>
</comment>
<dbReference type="RefSeq" id="WP_054359446.1">
    <property type="nucleotide sequence ID" value="NZ_LJYW01000001.1"/>
</dbReference>
<keyword evidence="5" id="KW-1185">Reference proteome</keyword>